<protein>
    <recommendedName>
        <fullName evidence="5">Thiamine kinase</fullName>
        <ecNumber evidence="5">2.7.1.89</ecNumber>
    </recommendedName>
</protein>
<dbReference type="Gene3D" id="3.90.1200.10">
    <property type="match status" value="1"/>
</dbReference>
<dbReference type="HAMAP" id="MF_01604">
    <property type="entry name" value="Thiamine_kinase"/>
    <property type="match status" value="1"/>
</dbReference>
<dbReference type="InterPro" id="IPR002575">
    <property type="entry name" value="Aminoglycoside_PTrfase"/>
</dbReference>
<keyword evidence="3 5" id="KW-0418">Kinase</keyword>
<evidence type="ECO:0000256" key="3">
    <source>
        <dbReference type="ARBA" id="ARBA00022777"/>
    </source>
</evidence>
<dbReference type="GO" id="GO:0005524">
    <property type="term" value="F:ATP binding"/>
    <property type="evidence" value="ECO:0007669"/>
    <property type="project" value="UniProtKB-KW"/>
</dbReference>
<keyword evidence="1 5" id="KW-0808">Transferase</keyword>
<keyword evidence="4 5" id="KW-0067">ATP-binding</keyword>
<organism evidence="7 8">
    <name type="scientific">Providencia rustigianii</name>
    <dbReference type="NCBI Taxonomy" id="158850"/>
    <lineage>
        <taxon>Bacteria</taxon>
        <taxon>Pseudomonadati</taxon>
        <taxon>Pseudomonadota</taxon>
        <taxon>Gammaproteobacteria</taxon>
        <taxon>Enterobacterales</taxon>
        <taxon>Morganellaceae</taxon>
        <taxon>Providencia</taxon>
    </lineage>
</organism>
<comment type="similarity">
    <text evidence="5">Belongs to the thiamine kinase family.</text>
</comment>
<dbReference type="EC" id="2.7.1.89" evidence="5"/>
<comment type="catalytic activity">
    <reaction evidence="5">
        <text>thiamine + ATP = thiamine phosphate + ADP + H(+)</text>
        <dbReference type="Rhea" id="RHEA:12012"/>
        <dbReference type="ChEBI" id="CHEBI:15378"/>
        <dbReference type="ChEBI" id="CHEBI:18385"/>
        <dbReference type="ChEBI" id="CHEBI:30616"/>
        <dbReference type="ChEBI" id="CHEBI:37575"/>
        <dbReference type="ChEBI" id="CHEBI:456216"/>
        <dbReference type="EC" id="2.7.1.89"/>
    </reaction>
</comment>
<dbReference type="Proteomes" id="UP000255129">
    <property type="component" value="Unassembled WGS sequence"/>
</dbReference>
<dbReference type="InterPro" id="IPR011009">
    <property type="entry name" value="Kinase-like_dom_sf"/>
</dbReference>
<proteinExistence type="inferred from homology"/>
<keyword evidence="2 5" id="KW-0547">Nucleotide-binding</keyword>
<comment type="function">
    <text evidence="5">Catalyzes the phosphorylation of thiamine to thiamine phosphate.</text>
</comment>
<evidence type="ECO:0000313" key="8">
    <source>
        <dbReference type="Proteomes" id="UP000255129"/>
    </source>
</evidence>
<evidence type="ECO:0000256" key="5">
    <source>
        <dbReference type="HAMAP-Rule" id="MF_01604"/>
    </source>
</evidence>
<dbReference type="UniPathway" id="UPA00060">
    <property type="reaction ID" value="UER00596"/>
</dbReference>
<evidence type="ECO:0000259" key="6">
    <source>
        <dbReference type="Pfam" id="PF01636"/>
    </source>
</evidence>
<evidence type="ECO:0000256" key="1">
    <source>
        <dbReference type="ARBA" id="ARBA00022679"/>
    </source>
</evidence>
<dbReference type="AlphaFoldDB" id="A0A379G4R1"/>
<dbReference type="GO" id="GO:0009229">
    <property type="term" value="P:thiamine diphosphate biosynthetic process"/>
    <property type="evidence" value="ECO:0007669"/>
    <property type="project" value="UniProtKB-UniRule"/>
</dbReference>
<name>A0A379G4R1_9GAMM</name>
<dbReference type="Pfam" id="PF01636">
    <property type="entry name" value="APH"/>
    <property type="match status" value="1"/>
</dbReference>
<accession>A0A379G4R1</accession>
<comment type="pathway">
    <text evidence="5">Cofactor biosynthesis; thiamine diphosphate biosynthesis; thiamine phosphate from thiamine: step 1/1.</text>
</comment>
<gene>
    <name evidence="5 7" type="primary">thiK</name>
    <name evidence="7" type="ORF">NCTC12026_02287</name>
</gene>
<dbReference type="InterPro" id="IPR014093">
    <property type="entry name" value="Thiamine_kinase"/>
</dbReference>
<evidence type="ECO:0000313" key="7">
    <source>
        <dbReference type="EMBL" id="SUC35886.1"/>
    </source>
</evidence>
<dbReference type="SUPFAM" id="SSF56112">
    <property type="entry name" value="Protein kinase-like (PK-like)"/>
    <property type="match status" value="1"/>
</dbReference>
<dbReference type="GO" id="GO:0019165">
    <property type="term" value="F:thiamine kinase activity"/>
    <property type="evidence" value="ECO:0007669"/>
    <property type="project" value="UniProtKB-UniRule"/>
</dbReference>
<feature type="domain" description="Aminoglycoside phosphotransferase" evidence="6">
    <location>
        <begin position="71"/>
        <end position="239"/>
    </location>
</feature>
<sequence length="298" mass="35007">MKLCGLENTVLNSSSSLHSLLRQHFPDISSNTWEVSSLEGLSGGSYLVRSSQINYPLKLIARADGVTQSALYVNRRKEARILHQLHDFTYSPRVIGLNHHWLLLEWCEGEHPDTESFLSPRLQCQLAYILAQLHSHSLLGYRLPLRNEILHYGYLIDNKRLSPRWKKLHHYFSTVPLPRILKLAPAHMDIHRGNILCQQGHIAKLLDWEYAANTDIAFSLETYFQFNSLTDGQKDFFLTQYCDIHGAYRDKIKLANHCKQWEPWVKYMTLMWYEVQWKQRQEPQFLIDSSPLRHYFSL</sequence>
<evidence type="ECO:0000256" key="4">
    <source>
        <dbReference type="ARBA" id="ARBA00022840"/>
    </source>
</evidence>
<dbReference type="GO" id="GO:0006772">
    <property type="term" value="P:thiamine metabolic process"/>
    <property type="evidence" value="ECO:0007669"/>
    <property type="project" value="InterPro"/>
</dbReference>
<dbReference type="EMBL" id="UGUA01000002">
    <property type="protein sequence ID" value="SUC35886.1"/>
    <property type="molecule type" value="Genomic_DNA"/>
</dbReference>
<reference evidence="7 8" key="1">
    <citation type="submission" date="2018-06" db="EMBL/GenBank/DDBJ databases">
        <authorList>
            <consortium name="Pathogen Informatics"/>
            <person name="Doyle S."/>
        </authorList>
    </citation>
    <scope>NUCLEOTIDE SEQUENCE [LARGE SCALE GENOMIC DNA]</scope>
    <source>
        <strain evidence="7 8">NCTC12026</strain>
    </source>
</reference>
<evidence type="ECO:0000256" key="2">
    <source>
        <dbReference type="ARBA" id="ARBA00022741"/>
    </source>
</evidence>